<protein>
    <submittedName>
        <fullName evidence="1">Uncharacterized protein</fullName>
    </submittedName>
</protein>
<accession>C6LC01</accession>
<dbReference type="AlphaFoldDB" id="C6LC01"/>
<evidence type="ECO:0000313" key="2">
    <source>
        <dbReference type="Proteomes" id="UP000005561"/>
    </source>
</evidence>
<gene>
    <name evidence="1" type="ORF">BRYFOR_06149</name>
</gene>
<organism evidence="1 2">
    <name type="scientific">Marvinbryantia formatexigens DSM 14469</name>
    <dbReference type="NCBI Taxonomy" id="478749"/>
    <lineage>
        <taxon>Bacteria</taxon>
        <taxon>Bacillati</taxon>
        <taxon>Bacillota</taxon>
        <taxon>Clostridia</taxon>
        <taxon>Lachnospirales</taxon>
        <taxon>Lachnospiraceae</taxon>
        <taxon>Marvinbryantia</taxon>
    </lineage>
</organism>
<dbReference type="EMBL" id="ACCL02000004">
    <property type="protein sequence ID" value="EET61955.1"/>
    <property type="molecule type" value="Genomic_DNA"/>
</dbReference>
<keyword evidence="2" id="KW-1185">Reference proteome</keyword>
<dbReference type="Proteomes" id="UP000005561">
    <property type="component" value="Unassembled WGS sequence"/>
</dbReference>
<sequence>MAATDSFLRMHDNKKTTKISLCRFNTSVPPYYSHTLQNIML</sequence>
<name>C6LC01_9FIRM</name>
<comment type="caution">
    <text evidence="1">The sequence shown here is derived from an EMBL/GenBank/DDBJ whole genome shotgun (WGS) entry which is preliminary data.</text>
</comment>
<evidence type="ECO:0000313" key="1">
    <source>
        <dbReference type="EMBL" id="EET61955.1"/>
    </source>
</evidence>
<reference evidence="1" key="1">
    <citation type="submission" date="2009-07" db="EMBL/GenBank/DDBJ databases">
        <authorList>
            <person name="Weinstock G."/>
            <person name="Sodergren E."/>
            <person name="Clifton S."/>
            <person name="Fulton L."/>
            <person name="Fulton B."/>
            <person name="Courtney L."/>
            <person name="Fronick C."/>
            <person name="Harrison M."/>
            <person name="Strong C."/>
            <person name="Farmer C."/>
            <person name="Delahaunty K."/>
            <person name="Markovic C."/>
            <person name="Hall O."/>
            <person name="Minx P."/>
            <person name="Tomlinson C."/>
            <person name="Mitreva M."/>
            <person name="Nelson J."/>
            <person name="Hou S."/>
            <person name="Wollam A."/>
            <person name="Pepin K.H."/>
            <person name="Johnson M."/>
            <person name="Bhonagiri V."/>
            <person name="Nash W.E."/>
            <person name="Warren W."/>
            <person name="Chinwalla A."/>
            <person name="Mardis E.R."/>
            <person name="Wilson R.K."/>
        </authorList>
    </citation>
    <scope>NUCLEOTIDE SEQUENCE [LARGE SCALE GENOMIC DNA]</scope>
    <source>
        <strain evidence="1">DSM 14469</strain>
    </source>
</reference>
<proteinExistence type="predicted"/>